<dbReference type="Pfam" id="PF05183">
    <property type="entry name" value="RdRP"/>
    <property type="match status" value="1"/>
</dbReference>
<gene>
    <name evidence="3" type="ORF">ILEXP_LOCUS39885</name>
</gene>
<evidence type="ECO:0000313" key="3">
    <source>
        <dbReference type="EMBL" id="CAK9170403.1"/>
    </source>
</evidence>
<keyword evidence="1" id="KW-0694">RNA-binding</keyword>
<dbReference type="InterPro" id="IPR057596">
    <property type="entry name" value="RDRP_core"/>
</dbReference>
<dbReference type="EMBL" id="CAUOFW020005491">
    <property type="protein sequence ID" value="CAK9170403.1"/>
    <property type="molecule type" value="Genomic_DNA"/>
</dbReference>
<keyword evidence="4" id="KW-1185">Reference proteome</keyword>
<sequence length="109" mass="11993">MVNENLGTIWNVHVVHADLSEYRALDEKCIKLAELAATAVNFPKTGKNLGRAGDVEIVMLSIAWIAVDYLARIKIKCGGDGNADLTKPINAFATYVADLIRRRRIIKAV</sequence>
<comment type="similarity">
    <text evidence="1">Belongs to the RdRP family.</text>
</comment>
<dbReference type="PANTHER" id="PTHR23079">
    <property type="entry name" value="RNA-DEPENDENT RNA POLYMERASE"/>
    <property type="match status" value="1"/>
</dbReference>
<comment type="catalytic activity">
    <reaction evidence="1">
        <text>RNA(n) + a ribonucleoside 5'-triphosphate = RNA(n+1) + diphosphate</text>
        <dbReference type="Rhea" id="RHEA:21248"/>
        <dbReference type="Rhea" id="RHEA-COMP:14527"/>
        <dbReference type="Rhea" id="RHEA-COMP:17342"/>
        <dbReference type="ChEBI" id="CHEBI:33019"/>
        <dbReference type="ChEBI" id="CHEBI:61557"/>
        <dbReference type="ChEBI" id="CHEBI:140395"/>
        <dbReference type="EC" id="2.7.7.48"/>
    </reaction>
</comment>
<dbReference type="AlphaFoldDB" id="A0ABC8TMI0"/>
<dbReference type="GO" id="GO:0003723">
    <property type="term" value="F:RNA binding"/>
    <property type="evidence" value="ECO:0007669"/>
    <property type="project" value="UniProtKB-KW"/>
</dbReference>
<proteinExistence type="inferred from homology"/>
<dbReference type="GO" id="GO:0003968">
    <property type="term" value="F:RNA-directed RNA polymerase activity"/>
    <property type="evidence" value="ECO:0007669"/>
    <property type="project" value="UniProtKB-KW"/>
</dbReference>
<comment type="caution">
    <text evidence="3">The sequence shown here is derived from an EMBL/GenBank/DDBJ whole genome shotgun (WGS) entry which is preliminary data.</text>
</comment>
<dbReference type="PANTHER" id="PTHR23079:SF18">
    <property type="entry name" value="RNA-DEPENDENT RNA POLYMERASE 6"/>
    <property type="match status" value="1"/>
</dbReference>
<evidence type="ECO:0000259" key="2">
    <source>
        <dbReference type="Pfam" id="PF05183"/>
    </source>
</evidence>
<dbReference type="EC" id="2.7.7.48" evidence="1"/>
<name>A0ABC8TMI0_9AQUA</name>
<keyword evidence="1" id="KW-0808">Transferase</keyword>
<evidence type="ECO:0000256" key="1">
    <source>
        <dbReference type="RuleBase" id="RU363098"/>
    </source>
</evidence>
<dbReference type="Proteomes" id="UP001642360">
    <property type="component" value="Unassembled WGS sequence"/>
</dbReference>
<keyword evidence="1" id="KW-0943">RNA-mediated gene silencing</keyword>
<accession>A0ABC8TMI0</accession>
<reference evidence="3 4" key="1">
    <citation type="submission" date="2024-02" db="EMBL/GenBank/DDBJ databases">
        <authorList>
            <person name="Vignale AGUSTIN F."/>
            <person name="Sosa J E."/>
            <person name="Modenutti C."/>
        </authorList>
    </citation>
    <scope>NUCLEOTIDE SEQUENCE [LARGE SCALE GENOMIC DNA]</scope>
</reference>
<dbReference type="InterPro" id="IPR007855">
    <property type="entry name" value="RDRP"/>
</dbReference>
<evidence type="ECO:0000313" key="4">
    <source>
        <dbReference type="Proteomes" id="UP001642360"/>
    </source>
</evidence>
<keyword evidence="1" id="KW-0696">RNA-directed RNA polymerase</keyword>
<dbReference type="GO" id="GO:0031047">
    <property type="term" value="P:regulatory ncRNA-mediated gene silencing"/>
    <property type="evidence" value="ECO:0007669"/>
    <property type="project" value="UniProtKB-KW"/>
</dbReference>
<organism evidence="3 4">
    <name type="scientific">Ilex paraguariensis</name>
    <name type="common">yerba mate</name>
    <dbReference type="NCBI Taxonomy" id="185542"/>
    <lineage>
        <taxon>Eukaryota</taxon>
        <taxon>Viridiplantae</taxon>
        <taxon>Streptophyta</taxon>
        <taxon>Embryophyta</taxon>
        <taxon>Tracheophyta</taxon>
        <taxon>Spermatophyta</taxon>
        <taxon>Magnoliopsida</taxon>
        <taxon>eudicotyledons</taxon>
        <taxon>Gunneridae</taxon>
        <taxon>Pentapetalae</taxon>
        <taxon>asterids</taxon>
        <taxon>campanulids</taxon>
        <taxon>Aquifoliales</taxon>
        <taxon>Aquifoliaceae</taxon>
        <taxon>Ilex</taxon>
    </lineage>
</organism>
<feature type="domain" description="RDRP core" evidence="2">
    <location>
        <begin position="1"/>
        <end position="49"/>
    </location>
</feature>
<keyword evidence="1" id="KW-0548">Nucleotidyltransferase</keyword>
<comment type="function">
    <text evidence="1">Probably involved in the RNA silencing pathway and required for the generation of small interfering RNAs (siRNAs).</text>
</comment>
<protein>
    <recommendedName>
        <fullName evidence="1">RNA-dependent RNA polymerase</fullName>
        <ecNumber evidence="1">2.7.7.48</ecNumber>
    </recommendedName>
</protein>